<dbReference type="RefSeq" id="WP_211553348.1">
    <property type="nucleotide sequence ID" value="NZ_CP073695.1"/>
</dbReference>
<organism evidence="1 2">
    <name type="scientific">Halorubrum ruber</name>
    <dbReference type="NCBI Taxonomy" id="2982524"/>
    <lineage>
        <taxon>Archaea</taxon>
        <taxon>Methanobacteriati</taxon>
        <taxon>Methanobacteriota</taxon>
        <taxon>Stenosarchaea group</taxon>
        <taxon>Halobacteria</taxon>
        <taxon>Halobacteriales</taxon>
        <taxon>Haloferacaceae</taxon>
        <taxon>Halorubrum</taxon>
    </lineage>
</organism>
<sequence>MPESETERLDYYPSGWSEEIHDEYYVEWIYDDDQTILVRLDGTMGDGDYTVTPITGVNMDGEEFVTKPISGLSRTEAFDVAATLIYAINGVTGRLNGEDEFTGDTSNKS</sequence>
<name>A0A8T8LJJ0_9EURY</name>
<accession>A0A8T8LJJ0</accession>
<dbReference type="OrthoDB" id="350516at2157"/>
<evidence type="ECO:0000313" key="2">
    <source>
        <dbReference type="Proteomes" id="UP000679341"/>
    </source>
</evidence>
<evidence type="ECO:0000313" key="1">
    <source>
        <dbReference type="EMBL" id="QUO47197.1"/>
    </source>
</evidence>
<keyword evidence="2" id="KW-1185">Reference proteome</keyword>
<proteinExistence type="predicted"/>
<protein>
    <submittedName>
        <fullName evidence="1">Uncharacterized protein</fullName>
    </submittedName>
</protein>
<gene>
    <name evidence="1" type="ORF">J7656_11485</name>
</gene>
<dbReference type="Proteomes" id="UP000679341">
    <property type="component" value="Chromosome"/>
</dbReference>
<reference evidence="1 2" key="1">
    <citation type="submission" date="2021-03" db="EMBL/GenBank/DDBJ databases">
        <title>Halorubrum sodomense MBLA0099, Whole genome shotgun sequencing.</title>
        <authorList>
            <person name="Seo M.-J."/>
            <person name="Cho E.-S."/>
            <person name="Hwang C.Y."/>
        </authorList>
    </citation>
    <scope>NUCLEOTIDE SEQUENCE [LARGE SCALE GENOMIC DNA]</scope>
    <source>
        <strain evidence="1 2">MBLA0099</strain>
    </source>
</reference>
<dbReference type="KEGG" id="hss:J7656_11485"/>
<dbReference type="GeneID" id="64828171"/>
<dbReference type="AlphaFoldDB" id="A0A8T8LJJ0"/>
<dbReference type="EMBL" id="CP073695">
    <property type="protein sequence ID" value="QUO47197.1"/>
    <property type="molecule type" value="Genomic_DNA"/>
</dbReference>